<dbReference type="VEuPathDB" id="VectorBase:AFAF011460"/>
<reference evidence="2" key="2">
    <citation type="submission" date="2020-05" db="UniProtKB">
        <authorList>
            <consortium name="EnsemblMetazoa"/>
        </authorList>
    </citation>
    <scope>IDENTIFICATION</scope>
    <source>
        <strain evidence="2">FAR1</strain>
    </source>
</reference>
<keyword evidence="3" id="KW-1185">Reference proteome</keyword>
<proteinExistence type="predicted"/>
<protein>
    <submittedName>
        <fullName evidence="2">Uncharacterized protein</fullName>
    </submittedName>
</protein>
<accession>A0A182QJG3</accession>
<feature type="compositionally biased region" description="Polar residues" evidence="1">
    <location>
        <begin position="37"/>
        <end position="50"/>
    </location>
</feature>
<dbReference type="Proteomes" id="UP000075886">
    <property type="component" value="Unassembled WGS sequence"/>
</dbReference>
<evidence type="ECO:0000313" key="2">
    <source>
        <dbReference type="EnsemblMetazoa" id="AFAF011460-PA"/>
    </source>
</evidence>
<dbReference type="EnsemblMetazoa" id="AFAF011460-RA">
    <property type="protein sequence ID" value="AFAF011460-PA"/>
    <property type="gene ID" value="AFAF011460"/>
</dbReference>
<evidence type="ECO:0000313" key="3">
    <source>
        <dbReference type="Proteomes" id="UP000075886"/>
    </source>
</evidence>
<sequence>MSFGPGNLKLILDKTCTQFASTVSPRASTEGCEYSATKRTTPSKENTITAPSPPTSRAMDRTDYALGLKKLRNFGTGLDMNTMAALTSGKLMVTRKRYVKCLSA</sequence>
<evidence type="ECO:0000256" key="1">
    <source>
        <dbReference type="SAM" id="MobiDB-lite"/>
    </source>
</evidence>
<feature type="region of interest" description="Disordered" evidence="1">
    <location>
        <begin position="30"/>
        <end position="59"/>
    </location>
</feature>
<name>A0A182QJG3_9DIPT</name>
<organism evidence="2 3">
    <name type="scientific">Anopheles farauti</name>
    <dbReference type="NCBI Taxonomy" id="69004"/>
    <lineage>
        <taxon>Eukaryota</taxon>
        <taxon>Metazoa</taxon>
        <taxon>Ecdysozoa</taxon>
        <taxon>Arthropoda</taxon>
        <taxon>Hexapoda</taxon>
        <taxon>Insecta</taxon>
        <taxon>Pterygota</taxon>
        <taxon>Neoptera</taxon>
        <taxon>Endopterygota</taxon>
        <taxon>Diptera</taxon>
        <taxon>Nematocera</taxon>
        <taxon>Culicoidea</taxon>
        <taxon>Culicidae</taxon>
        <taxon>Anophelinae</taxon>
        <taxon>Anopheles</taxon>
    </lineage>
</organism>
<reference evidence="3" key="1">
    <citation type="submission" date="2014-01" db="EMBL/GenBank/DDBJ databases">
        <title>The Genome Sequence of Anopheles farauti FAR1 (V2).</title>
        <authorList>
            <consortium name="The Broad Institute Genomics Platform"/>
            <person name="Neafsey D.E."/>
            <person name="Besansky N."/>
            <person name="Howell P."/>
            <person name="Walton C."/>
            <person name="Young S.K."/>
            <person name="Zeng Q."/>
            <person name="Gargeya S."/>
            <person name="Fitzgerald M."/>
            <person name="Haas B."/>
            <person name="Abouelleil A."/>
            <person name="Allen A.W."/>
            <person name="Alvarado L."/>
            <person name="Arachchi H.M."/>
            <person name="Berlin A.M."/>
            <person name="Chapman S.B."/>
            <person name="Gainer-Dewar J."/>
            <person name="Goldberg J."/>
            <person name="Griggs A."/>
            <person name="Gujja S."/>
            <person name="Hansen M."/>
            <person name="Howarth C."/>
            <person name="Imamovic A."/>
            <person name="Ireland A."/>
            <person name="Larimer J."/>
            <person name="McCowan C."/>
            <person name="Murphy C."/>
            <person name="Pearson M."/>
            <person name="Poon T.W."/>
            <person name="Priest M."/>
            <person name="Roberts A."/>
            <person name="Saif S."/>
            <person name="Shea T."/>
            <person name="Sisk P."/>
            <person name="Sykes S."/>
            <person name="Wortman J."/>
            <person name="Nusbaum C."/>
            <person name="Birren B."/>
        </authorList>
    </citation>
    <scope>NUCLEOTIDE SEQUENCE [LARGE SCALE GENOMIC DNA]</scope>
    <source>
        <strain evidence="3">FAR1</strain>
    </source>
</reference>
<dbReference type="AlphaFoldDB" id="A0A182QJG3"/>
<dbReference type="EMBL" id="AXCN02000773">
    <property type="status" value="NOT_ANNOTATED_CDS"/>
    <property type="molecule type" value="Genomic_DNA"/>
</dbReference>